<dbReference type="InterPro" id="IPR027417">
    <property type="entry name" value="P-loop_NTPase"/>
</dbReference>
<dbReference type="AlphaFoldDB" id="A0A139JR04"/>
<proteinExistence type="inferred from homology"/>
<evidence type="ECO:0000256" key="1">
    <source>
        <dbReference type="ARBA" id="ARBA00001946"/>
    </source>
</evidence>
<comment type="cofactor">
    <cofactor evidence="1 10">
        <name>Mg(2+)</name>
        <dbReference type="ChEBI" id="CHEBI:18420"/>
    </cofactor>
</comment>
<evidence type="ECO:0000256" key="11">
    <source>
        <dbReference type="RuleBase" id="RU003783"/>
    </source>
</evidence>
<evidence type="ECO:0000256" key="12">
    <source>
        <dbReference type="RuleBase" id="RU003784"/>
    </source>
</evidence>
<dbReference type="GO" id="GO:0006400">
    <property type="term" value="P:tRNA modification"/>
    <property type="evidence" value="ECO:0007669"/>
    <property type="project" value="TreeGrafter"/>
</dbReference>
<dbReference type="HAMAP" id="MF_00185">
    <property type="entry name" value="IPP_trans"/>
    <property type="match status" value="1"/>
</dbReference>
<dbReference type="OrthoDB" id="9776390at2"/>
<feature type="region of interest" description="Interaction with substrate tRNA" evidence="10">
    <location>
        <begin position="35"/>
        <end position="38"/>
    </location>
</feature>
<comment type="caution">
    <text evidence="14">The sequence shown here is derived from an EMBL/GenBank/DDBJ whole genome shotgun (WGS) entry which is preliminary data.</text>
</comment>
<keyword evidence="17" id="KW-1185">Reference proteome</keyword>
<dbReference type="PANTHER" id="PTHR11088:SF60">
    <property type="entry name" value="TRNA DIMETHYLALLYLTRANSFERASE"/>
    <property type="match status" value="1"/>
</dbReference>
<reference evidence="15 17" key="1">
    <citation type="submission" date="2014-04" db="EMBL/GenBank/DDBJ databases">
        <title>Genome study of Napier grass stunt phytoplasma.</title>
        <authorList>
            <person name="Kawicha P."/>
            <person name="Dickinson M."/>
            <person name="Hodgetts J."/>
        </authorList>
    </citation>
    <scope>NUCLEOTIDE SEQUENCE [LARGE SCALE GENOMIC DNA]</scope>
    <source>
        <strain evidence="15 17">NGS-S10</strain>
    </source>
</reference>
<evidence type="ECO:0000256" key="9">
    <source>
        <dbReference type="ARBA" id="ARBA00049563"/>
    </source>
</evidence>
<keyword evidence="8 10" id="KW-0460">Magnesium</keyword>
<protein>
    <recommendedName>
        <fullName evidence="10">tRNA dimethylallyltransferase</fullName>
        <ecNumber evidence="10">2.5.1.75</ecNumber>
    </recommendedName>
    <alternativeName>
        <fullName evidence="10">Dimethylallyl diphosphate:tRNA dimethylallyltransferase</fullName>
        <shortName evidence="10">DMAPP:tRNA dimethylallyltransferase</shortName>
        <shortName evidence="10">DMATase</shortName>
    </alternativeName>
    <alternativeName>
        <fullName evidence="10">Isopentenyl-diphosphate:tRNA isopentenyltransferase</fullName>
        <shortName evidence="10">IPP transferase</shortName>
        <shortName evidence="10">IPPT</shortName>
        <shortName evidence="10">IPTase</shortName>
    </alternativeName>
</protein>
<dbReference type="EC" id="2.5.1.75" evidence="10"/>
<evidence type="ECO:0000313" key="16">
    <source>
        <dbReference type="Proteomes" id="UP000070069"/>
    </source>
</evidence>
<accession>A0A139JR04</accession>
<evidence type="ECO:0000313" key="15">
    <source>
        <dbReference type="EMBL" id="RAM57963.1"/>
    </source>
</evidence>
<evidence type="ECO:0000313" key="17">
    <source>
        <dbReference type="Proteomes" id="UP000249343"/>
    </source>
</evidence>
<evidence type="ECO:0000313" key="14">
    <source>
        <dbReference type="EMBL" id="KXT29378.1"/>
    </source>
</evidence>
<reference evidence="14 16" key="2">
    <citation type="submission" date="2016-02" db="EMBL/GenBank/DDBJ databases">
        <title>A draft genome sequence of Candidatus Phytoplasma oryzae strain Mbita1, the causative agent of Napier Grass stunt disease in Kenya.</title>
        <authorList>
            <person name="Fischer A."/>
            <person name="Santa-Cruz I."/>
            <person name="Wambua L."/>
            <person name="Olds C."/>
            <person name="Midega C."/>
            <person name="Dickinson M."/>
            <person name="Kawicha P."/>
            <person name="Khan Z."/>
            <person name="Masiga D."/>
            <person name="Jores J."/>
            <person name="Bernd S."/>
        </authorList>
    </citation>
    <scope>NUCLEOTIDE SEQUENCE [LARGE SCALE GENOMIC DNA]</scope>
    <source>
        <strain evidence="14">Mbita1</strain>
    </source>
</reference>
<dbReference type="Gene3D" id="1.10.287.890">
    <property type="entry name" value="Crystal structure of tRNA isopentenylpyrophosphate transferase (bh2366) domain"/>
    <property type="match status" value="1"/>
</dbReference>
<dbReference type="EMBL" id="LTBM01000001">
    <property type="protein sequence ID" value="KXT29378.1"/>
    <property type="molecule type" value="Genomic_DNA"/>
</dbReference>
<evidence type="ECO:0000256" key="7">
    <source>
        <dbReference type="ARBA" id="ARBA00022840"/>
    </source>
</evidence>
<comment type="similarity">
    <text evidence="3 10 13">Belongs to the IPP transferase family.</text>
</comment>
<dbReference type="SUPFAM" id="SSF52540">
    <property type="entry name" value="P-loop containing nucleoside triphosphate hydrolases"/>
    <property type="match status" value="2"/>
</dbReference>
<evidence type="ECO:0000256" key="6">
    <source>
        <dbReference type="ARBA" id="ARBA00022741"/>
    </source>
</evidence>
<evidence type="ECO:0000256" key="5">
    <source>
        <dbReference type="ARBA" id="ARBA00022694"/>
    </source>
</evidence>
<evidence type="ECO:0000256" key="10">
    <source>
        <dbReference type="HAMAP-Rule" id="MF_00185"/>
    </source>
</evidence>
<dbReference type="InterPro" id="IPR018022">
    <property type="entry name" value="IPT"/>
</dbReference>
<dbReference type="Proteomes" id="UP000249343">
    <property type="component" value="Unassembled WGS sequence"/>
</dbReference>
<evidence type="ECO:0000256" key="4">
    <source>
        <dbReference type="ARBA" id="ARBA00022679"/>
    </source>
</evidence>
<evidence type="ECO:0000256" key="2">
    <source>
        <dbReference type="ARBA" id="ARBA00003213"/>
    </source>
</evidence>
<gene>
    <name evidence="10 14" type="primary">miaA</name>
    <name evidence="14" type="ORF">AXA84_0022</name>
    <name evidence="15" type="ORF">DH96_00120</name>
</gene>
<comment type="function">
    <text evidence="2 10 12">Catalyzes the transfer of a dimethylallyl group onto the adenine at position 37 in tRNAs that read codons beginning with uridine, leading to the formation of N6-(dimethylallyl)adenosine (i(6)A).</text>
</comment>
<organism evidence="14 16">
    <name type="scientific">Candidatus Phytoplasma oryzae</name>
    <dbReference type="NCBI Taxonomy" id="203274"/>
    <lineage>
        <taxon>Bacteria</taxon>
        <taxon>Bacillati</taxon>
        <taxon>Mycoplasmatota</taxon>
        <taxon>Mollicutes</taxon>
        <taxon>Acholeplasmatales</taxon>
        <taxon>Acholeplasmataceae</taxon>
        <taxon>Candidatus Phytoplasma</taxon>
        <taxon>16SrXI (Rice yellow dwarf group)</taxon>
    </lineage>
</organism>
<feature type="binding site" evidence="10">
    <location>
        <begin position="12"/>
        <end position="17"/>
    </location>
    <ligand>
        <name>substrate</name>
    </ligand>
</feature>
<dbReference type="InterPro" id="IPR039657">
    <property type="entry name" value="Dimethylallyltransferase"/>
</dbReference>
<keyword evidence="7 10" id="KW-0067">ATP-binding</keyword>
<dbReference type="GO" id="GO:0052381">
    <property type="term" value="F:tRNA dimethylallyltransferase activity"/>
    <property type="evidence" value="ECO:0007669"/>
    <property type="project" value="UniProtKB-UniRule"/>
</dbReference>
<dbReference type="GO" id="GO:0005524">
    <property type="term" value="F:ATP binding"/>
    <property type="evidence" value="ECO:0007669"/>
    <property type="project" value="UniProtKB-UniRule"/>
</dbReference>
<keyword evidence="6 10" id="KW-0547">Nucleotide-binding</keyword>
<dbReference type="PATRIC" id="fig|203274.3.peg.22"/>
<feature type="binding site" evidence="10">
    <location>
        <begin position="10"/>
        <end position="17"/>
    </location>
    <ligand>
        <name>ATP</name>
        <dbReference type="ChEBI" id="CHEBI:30616"/>
    </ligand>
</feature>
<evidence type="ECO:0000256" key="3">
    <source>
        <dbReference type="ARBA" id="ARBA00005842"/>
    </source>
</evidence>
<evidence type="ECO:0000256" key="8">
    <source>
        <dbReference type="ARBA" id="ARBA00022842"/>
    </source>
</evidence>
<dbReference type="NCBIfam" id="TIGR00174">
    <property type="entry name" value="miaA"/>
    <property type="match status" value="1"/>
</dbReference>
<keyword evidence="5 10" id="KW-0819">tRNA processing</keyword>
<comment type="caution">
    <text evidence="10">Lacks conserved residue(s) required for the propagation of feature annotation.</text>
</comment>
<comment type="catalytic activity">
    <reaction evidence="9 10 11">
        <text>adenosine(37) in tRNA + dimethylallyl diphosphate = N(6)-dimethylallyladenosine(37) in tRNA + diphosphate</text>
        <dbReference type="Rhea" id="RHEA:26482"/>
        <dbReference type="Rhea" id="RHEA-COMP:10162"/>
        <dbReference type="Rhea" id="RHEA-COMP:10375"/>
        <dbReference type="ChEBI" id="CHEBI:33019"/>
        <dbReference type="ChEBI" id="CHEBI:57623"/>
        <dbReference type="ChEBI" id="CHEBI:74411"/>
        <dbReference type="ChEBI" id="CHEBI:74415"/>
        <dbReference type="EC" id="2.5.1.75"/>
    </reaction>
</comment>
<sequence length="296" mass="34496">MKKKVIIIAGPTASGKTNLSIKLAIFFKGEIINSDSVQIYKEFNIGAAKISIKEKKNIKHHLLDKIGLNQKYSIYDFQKDVRSVIPKINIPFLVGGSGLYIKSALFNYEFQETMNNNKKKISEIKLDINQMLEIIEKKDPNLVFDKKNPHRVIRAFRNTFQKTLRSEKIGKNIPLFDILTLYLDIPLPILKERIIIRLEKMLELGFIEEVQNLTKKFPKFNFNIIGYREIKLFLEQKIDLSTAKSYIITKTLRYAKRQKTWFKNQFDSLIILDALCFNLTEKAISLISNFLKKDNN</sequence>
<evidence type="ECO:0000256" key="13">
    <source>
        <dbReference type="RuleBase" id="RU003785"/>
    </source>
</evidence>
<dbReference type="Proteomes" id="UP000070069">
    <property type="component" value="Unassembled WGS sequence"/>
</dbReference>
<dbReference type="EMBL" id="JHUK01000001">
    <property type="protein sequence ID" value="RAM57963.1"/>
    <property type="molecule type" value="Genomic_DNA"/>
</dbReference>
<dbReference type="PANTHER" id="PTHR11088">
    <property type="entry name" value="TRNA DIMETHYLALLYLTRANSFERASE"/>
    <property type="match status" value="1"/>
</dbReference>
<dbReference type="RefSeq" id="WP_066539758.1">
    <property type="nucleotide sequence ID" value="NZ_JHUK01000001.1"/>
</dbReference>
<dbReference type="Pfam" id="PF01715">
    <property type="entry name" value="IPPT"/>
    <property type="match status" value="1"/>
</dbReference>
<feature type="site" description="Interaction with substrate tRNA" evidence="10">
    <location>
        <position position="97"/>
    </location>
</feature>
<dbReference type="Gene3D" id="3.40.50.300">
    <property type="entry name" value="P-loop containing nucleotide triphosphate hydrolases"/>
    <property type="match status" value="1"/>
</dbReference>
<keyword evidence="4 10" id="KW-0808">Transferase</keyword>
<comment type="subunit">
    <text evidence="10">Monomer.</text>
</comment>
<name>A0A139JR04_9MOLU</name>